<sequence length="117" mass="13479">MKWFVLTLILFLIGSIHVEGSCRTNLINNAVKLFNRCKQGHIKDEFFPFSETTFKNFHAEGIKIAKKCLAVEAGSSHGKCKRFFDLKDCYMEENLCQYVKKIEKPKKSKNSKKKAKG</sequence>
<evidence type="ECO:0000256" key="1">
    <source>
        <dbReference type="SAM" id="SignalP"/>
    </source>
</evidence>
<accession>A0A1B1V3E3</accession>
<reference evidence="2" key="1">
    <citation type="journal article" date="2016" name="PLoS Negl. Trop. Dis.">
        <title>Molecular Diversity between Salivary Proteins from New World and Old World Sand Flies with Emphasis on Bichromomyia olmeca, the Sand Fly Vector of Leishmania mexicana in Mesoamerica.</title>
        <authorList>
            <person name="Abdeladhim M."/>
            <person name="V Coutinho-Abreu I."/>
            <person name="Townsend S."/>
            <person name="Pasos-Pinto S."/>
            <person name="Sanchez L."/>
            <person name="Rasouli M."/>
            <person name="B Guimaraes-Costa A."/>
            <person name="Aslan H."/>
            <person name="Francischetti I.M."/>
            <person name="Oliveira F."/>
            <person name="Becker I."/>
            <person name="Kamhawi S."/>
            <person name="Ribeiro J.M."/>
            <person name="Jochim R.C."/>
            <person name="Valenzuela J.G."/>
        </authorList>
    </citation>
    <scope>NUCLEOTIDE SEQUENCE</scope>
    <source>
        <tissue evidence="2">Salivary gland</tissue>
    </source>
</reference>
<proteinExistence type="evidence at transcript level"/>
<feature type="chain" id="PRO_5008531004" evidence="1">
    <location>
        <begin position="21"/>
        <end position="117"/>
    </location>
</feature>
<evidence type="ECO:0000313" key="2">
    <source>
        <dbReference type="EMBL" id="ANW11433.1"/>
    </source>
</evidence>
<keyword evidence="1" id="KW-0732">Signal</keyword>
<dbReference type="EMBL" id="KX011354">
    <property type="protein sequence ID" value="ANW11433.1"/>
    <property type="molecule type" value="mRNA"/>
</dbReference>
<feature type="signal peptide" evidence="1">
    <location>
        <begin position="1"/>
        <end position="20"/>
    </location>
</feature>
<organism evidence="2">
    <name type="scientific">Bichromomyia olmeca</name>
    <dbReference type="NCBI Taxonomy" id="715919"/>
    <lineage>
        <taxon>Eukaryota</taxon>
        <taxon>Metazoa</taxon>
        <taxon>Ecdysozoa</taxon>
        <taxon>Arthropoda</taxon>
        <taxon>Hexapoda</taxon>
        <taxon>Insecta</taxon>
        <taxon>Pterygota</taxon>
        <taxon>Neoptera</taxon>
        <taxon>Endopterygota</taxon>
        <taxon>Diptera</taxon>
        <taxon>Nematocera</taxon>
        <taxon>Psychodoidea</taxon>
        <taxon>Psychodidae</taxon>
        <taxon>Bichromomyia</taxon>
    </lineage>
</organism>
<protein>
    <submittedName>
        <fullName evidence="2">LolSALOe</fullName>
    </submittedName>
</protein>
<name>A0A1B1V3E3_9DIPT</name>
<dbReference type="AlphaFoldDB" id="A0A1B1V3E3"/>